<evidence type="ECO:0000259" key="3">
    <source>
        <dbReference type="Pfam" id="PF09588"/>
    </source>
</evidence>
<proteinExistence type="predicted"/>
<dbReference type="InterPro" id="IPR017482">
    <property type="entry name" value="Lambda-type_endonuclease"/>
</dbReference>
<comment type="caution">
    <text evidence="4">The sequence shown here is derived from an EMBL/GenBank/DDBJ whole genome shotgun (WGS) entry which is preliminary data.</text>
</comment>
<gene>
    <name evidence="4" type="ORF">CLOSYM_00100</name>
</gene>
<organism evidence="4 5">
    <name type="scientific">[Clostridium] symbiosum ATCC 14940</name>
    <dbReference type="NCBI Taxonomy" id="411472"/>
    <lineage>
        <taxon>Bacteria</taxon>
        <taxon>Bacillati</taxon>
        <taxon>Bacillota</taxon>
        <taxon>Clostridia</taxon>
        <taxon>Lachnospirales</taxon>
        <taxon>Lachnospiraceae</taxon>
        <taxon>Otoolea</taxon>
    </lineage>
</organism>
<dbReference type="GO" id="GO:0016787">
    <property type="term" value="F:hydrolase activity"/>
    <property type="evidence" value="ECO:0007669"/>
    <property type="project" value="UniProtKB-KW"/>
</dbReference>
<feature type="coiled-coil region" evidence="2">
    <location>
        <begin position="246"/>
        <end position="276"/>
    </location>
</feature>
<evidence type="ECO:0000256" key="2">
    <source>
        <dbReference type="SAM" id="Coils"/>
    </source>
</evidence>
<keyword evidence="1" id="KW-0378">Hydrolase</keyword>
<keyword evidence="2" id="KW-0175">Coiled coil</keyword>
<dbReference type="EMBL" id="AWSU01000010">
    <property type="protein sequence ID" value="ERI80656.1"/>
    <property type="molecule type" value="Genomic_DNA"/>
</dbReference>
<evidence type="ECO:0000313" key="4">
    <source>
        <dbReference type="EMBL" id="ERI80656.1"/>
    </source>
</evidence>
<dbReference type="Proteomes" id="UP000016491">
    <property type="component" value="Unassembled WGS sequence"/>
</dbReference>
<sequence length="349" mass="41181">MRRWKYLLNLNYEPEVFVDDITKITEEEWQEHRRSGIGGSDVACIYRVSPWKTANELYHEKMGHQPVVEEERNWVSLEIGHRLEELVVQIFMKKTGLKPYAVRKMFRHPLYPFMIGDIDFFVEKDGEIWVLECKTSFSFNKEEWANDSIPYHYMLQGMHYMSVTNVAGVIFLCLYGNSENTFFIRTLTRDLELEEEMIELERDFWVNNVQADHEPEFYEEPDLVLEAIKKYRKIEPGKTIVLPGELEDVMKKYVQLDAKRAELESQARKVKEQIKEIYIPVQKALGQAEGGELNTGNIIYRVGYTKRVTTAINKAELEKLKLTYPDVYQEYAKTNVSNIFYIKKEEKPA</sequence>
<reference evidence="4 5" key="1">
    <citation type="submission" date="2013-07" db="EMBL/GenBank/DDBJ databases">
        <authorList>
            <person name="Weinstock G."/>
            <person name="Sodergren E."/>
            <person name="Wylie T."/>
            <person name="Fulton L."/>
            <person name="Fulton R."/>
            <person name="Fronick C."/>
            <person name="O'Laughlin M."/>
            <person name="Godfrey J."/>
            <person name="Miner T."/>
            <person name="Herter B."/>
            <person name="Appelbaum E."/>
            <person name="Cordes M."/>
            <person name="Lek S."/>
            <person name="Wollam A."/>
            <person name="Pepin K.H."/>
            <person name="Palsikar V.B."/>
            <person name="Mitreva M."/>
            <person name="Wilson R.K."/>
        </authorList>
    </citation>
    <scope>NUCLEOTIDE SEQUENCE [LARGE SCALE GENOMIC DNA]</scope>
    <source>
        <strain evidence="4 5">ATCC 14940</strain>
    </source>
</reference>
<dbReference type="InterPro" id="IPR011604">
    <property type="entry name" value="PDDEXK-like_dom_sf"/>
</dbReference>
<dbReference type="InterPro" id="IPR011335">
    <property type="entry name" value="Restrct_endonuc-II-like"/>
</dbReference>
<dbReference type="AlphaFoldDB" id="A0ABC9U449"/>
<dbReference type="SUPFAM" id="SSF52980">
    <property type="entry name" value="Restriction endonuclease-like"/>
    <property type="match status" value="1"/>
</dbReference>
<evidence type="ECO:0000313" key="5">
    <source>
        <dbReference type="Proteomes" id="UP000016491"/>
    </source>
</evidence>
<dbReference type="NCBIfam" id="TIGR03033">
    <property type="entry name" value="phage_rel_nuc"/>
    <property type="match status" value="1"/>
</dbReference>
<name>A0ABC9U449_CLOSY</name>
<feature type="domain" description="YqaJ viral recombinase" evidence="3">
    <location>
        <begin position="28"/>
        <end position="166"/>
    </location>
</feature>
<accession>A0ABC9U449</accession>
<dbReference type="Pfam" id="PF09588">
    <property type="entry name" value="YqaJ"/>
    <property type="match status" value="1"/>
</dbReference>
<dbReference type="InterPro" id="IPR019080">
    <property type="entry name" value="YqaJ_viral_recombinase"/>
</dbReference>
<protein>
    <submittedName>
        <fullName evidence="4">YqaJ viral recombinase family protein</fullName>
    </submittedName>
</protein>
<evidence type="ECO:0000256" key="1">
    <source>
        <dbReference type="ARBA" id="ARBA00022801"/>
    </source>
</evidence>
<dbReference type="Gene3D" id="3.90.320.10">
    <property type="match status" value="1"/>
</dbReference>